<keyword evidence="6" id="KW-1185">Reference proteome</keyword>
<dbReference type="eggNOG" id="ENOG5032TWV">
    <property type="taxonomic scope" value="Bacteria"/>
</dbReference>
<dbReference type="Pfam" id="PF18708">
    <property type="entry name" value="MapZ_C2"/>
    <property type="match status" value="1"/>
</dbReference>
<dbReference type="EMBL" id="ASWJ01000002">
    <property type="protein sequence ID" value="EOW87563.1"/>
    <property type="molecule type" value="Genomic_DNA"/>
</dbReference>
<feature type="domain" description="MapZ extracellular" evidence="3">
    <location>
        <begin position="325"/>
        <end position="453"/>
    </location>
</feature>
<dbReference type="PATRIC" id="fig|1121865.3.peg.968"/>
<feature type="compositionally biased region" description="Basic and acidic residues" evidence="2">
    <location>
        <begin position="103"/>
        <end position="113"/>
    </location>
</feature>
<dbReference type="STRING" id="1121865.OMW_00979"/>
<feature type="coiled-coil region" evidence="1">
    <location>
        <begin position="451"/>
        <end position="478"/>
    </location>
</feature>
<organism evidence="5 6">
    <name type="scientific">Enterococcus columbae DSM 7374 = ATCC 51263</name>
    <dbReference type="NCBI Taxonomy" id="1121865"/>
    <lineage>
        <taxon>Bacteria</taxon>
        <taxon>Bacillati</taxon>
        <taxon>Bacillota</taxon>
        <taxon>Bacilli</taxon>
        <taxon>Lactobacillales</taxon>
        <taxon>Enterococcaceae</taxon>
        <taxon>Enterococcus</taxon>
    </lineage>
</organism>
<keyword evidence="1" id="KW-0175">Coiled coil</keyword>
<evidence type="ECO:0000259" key="3">
    <source>
        <dbReference type="Pfam" id="PF18041"/>
    </source>
</evidence>
<evidence type="ECO:0000259" key="4">
    <source>
        <dbReference type="Pfam" id="PF18708"/>
    </source>
</evidence>
<name>S0KTD6_9ENTE</name>
<dbReference type="AlphaFoldDB" id="S0KTD6"/>
<proteinExistence type="predicted"/>
<reference evidence="5 6" key="1">
    <citation type="submission" date="2013-03" db="EMBL/GenBank/DDBJ databases">
        <title>The Genome Sequence of Enterococcus columbae ATCC_51263 (PacBio/Illumina hybrid assembly).</title>
        <authorList>
            <consortium name="The Broad Institute Genomics Platform"/>
            <consortium name="The Broad Institute Genome Sequencing Center for Infectious Disease"/>
            <person name="Earl A."/>
            <person name="Russ C."/>
            <person name="Gilmore M."/>
            <person name="Surin D."/>
            <person name="Walker B."/>
            <person name="Young S."/>
            <person name="Zeng Q."/>
            <person name="Gargeya S."/>
            <person name="Fitzgerald M."/>
            <person name="Haas B."/>
            <person name="Abouelleil A."/>
            <person name="Allen A.W."/>
            <person name="Alvarado L."/>
            <person name="Arachchi H.M."/>
            <person name="Berlin A.M."/>
            <person name="Chapman S.B."/>
            <person name="Gainer-Dewar J."/>
            <person name="Goldberg J."/>
            <person name="Griggs A."/>
            <person name="Gujja S."/>
            <person name="Hansen M."/>
            <person name="Howarth C."/>
            <person name="Imamovic A."/>
            <person name="Ireland A."/>
            <person name="Larimer J."/>
            <person name="McCowan C."/>
            <person name="Murphy C."/>
            <person name="Pearson M."/>
            <person name="Poon T.W."/>
            <person name="Priest M."/>
            <person name="Roberts A."/>
            <person name="Saif S."/>
            <person name="Shea T."/>
            <person name="Sisk P."/>
            <person name="Sykes S."/>
            <person name="Wortman J."/>
            <person name="Nusbaum C."/>
            <person name="Birren B."/>
        </authorList>
    </citation>
    <scope>NUCLEOTIDE SEQUENCE [LARGE SCALE GENOMIC DNA]</scope>
    <source>
        <strain evidence="5 6">ATCC 51263</strain>
    </source>
</reference>
<evidence type="ECO:0000313" key="5">
    <source>
        <dbReference type="EMBL" id="EOW87563.1"/>
    </source>
</evidence>
<protein>
    <submittedName>
        <fullName evidence="5">Uncharacterized protein</fullName>
    </submittedName>
</protein>
<evidence type="ECO:0000313" key="6">
    <source>
        <dbReference type="Proteomes" id="UP000014113"/>
    </source>
</evidence>
<feature type="domain" description="MapZ extracellular C-terminal" evidence="4">
    <location>
        <begin position="604"/>
        <end position="694"/>
    </location>
</feature>
<dbReference type="InterPro" id="IPR041295">
    <property type="entry name" value="MapZ_EC1"/>
</dbReference>
<feature type="region of interest" description="Disordered" evidence="2">
    <location>
        <begin position="522"/>
        <end position="567"/>
    </location>
</feature>
<dbReference type="RefSeq" id="WP_016183139.1">
    <property type="nucleotide sequence ID" value="NZ_JXKI01000016.1"/>
</dbReference>
<dbReference type="Proteomes" id="UP000014113">
    <property type="component" value="Unassembled WGS sequence"/>
</dbReference>
<dbReference type="OrthoDB" id="2199073at2"/>
<evidence type="ECO:0000256" key="2">
    <source>
        <dbReference type="SAM" id="MobiDB-lite"/>
    </source>
</evidence>
<dbReference type="InterPro" id="IPR040532">
    <property type="entry name" value="MapZ_C2"/>
</dbReference>
<feature type="compositionally biased region" description="Low complexity" evidence="2">
    <location>
        <begin position="527"/>
        <end position="567"/>
    </location>
</feature>
<evidence type="ECO:0000256" key="1">
    <source>
        <dbReference type="SAM" id="Coils"/>
    </source>
</evidence>
<gene>
    <name evidence="5" type="ORF">I568_00228</name>
</gene>
<comment type="caution">
    <text evidence="5">The sequence shown here is derived from an EMBL/GenBank/DDBJ whole genome shotgun (WGS) entry which is preliminary data.</text>
</comment>
<feature type="region of interest" description="Disordered" evidence="2">
    <location>
        <begin position="74"/>
        <end position="124"/>
    </location>
</feature>
<feature type="coiled-coil region" evidence="1">
    <location>
        <begin position="379"/>
        <end position="406"/>
    </location>
</feature>
<accession>S0KTD6</accession>
<sequence>MINRCPHCGFEPIKDQLVCPNCGKEIKENIAEKLRIDNKEVIHLEEDTTEKNDNIVWSDLQEVPIGTLMEHMSGDSELEDEADEVKPVNESIEDATDSNHLVTDSDLHQRQTEEASIETDAEADTTEGIDEVASTNESDDNVDYADDDAPNPILAEYLQKHNARKLAEQQALADEKSAIATEEASSVEDKTVMADKQEAQTVITATDAIDEKHIAEATSADSSLTINQAKDRTNFDPDYLIDSNDVKEQADTPQANIDAALTQISKLNTTQVEENPIPATANEDLEIAEEQQLETTGKNKKWRSVALAAALLLAVGTGYWYAHQQRSNTSDEKVLEQVDQQVAKLSSKIDDLYTTKQRNFIKSTVTLAQINQLAKQLANFDGQENYKKLKTRLEAAKEQLLAEQDINGYFTKAILANGKLNHEAHIDYAKKFDLQLRKGKTAFDQLANLAIKQGQDEYKNYEAAKKAVDELMAGYKNQLLASSVTREKYQQAKKLVDQLFTSTQKTAMTEQLQTIDKALTKQENEQKQAQQANTTNQGTNAATDSTNTSATSANNQTSSSNNTSGSATISAENAYNTQPVYASWLSEETQVLTPQTTHQVNNQPIIATRLSDLQDVNNPAWTWAPGIKEKVLQACIDRGYVVPGGYVLERVRIENGEGYYNLYSISPSAKFSASPDKPMYVVTINCKTGFYKGNGNDHTIR</sequence>
<feature type="compositionally biased region" description="Acidic residues" evidence="2">
    <location>
        <begin position="115"/>
        <end position="124"/>
    </location>
</feature>
<dbReference type="Pfam" id="PF18041">
    <property type="entry name" value="MapZ_EC1"/>
    <property type="match status" value="1"/>
</dbReference>